<reference evidence="2" key="1">
    <citation type="submission" date="2016-04" db="EMBL/GenBank/DDBJ databases">
        <authorList>
            <person name="Nguyen H.D."/>
            <person name="Samba Siva P."/>
            <person name="Cullis J."/>
            <person name="Levesque C.A."/>
            <person name="Hambleton S."/>
        </authorList>
    </citation>
    <scope>NUCLEOTIDE SEQUENCE</scope>
    <source>
        <strain evidence="2">DAOMC 236426</strain>
    </source>
</reference>
<organism evidence="2 3">
    <name type="scientific">Tilletia controversa</name>
    <name type="common">dwarf bunt fungus</name>
    <dbReference type="NCBI Taxonomy" id="13291"/>
    <lineage>
        <taxon>Eukaryota</taxon>
        <taxon>Fungi</taxon>
        <taxon>Dikarya</taxon>
        <taxon>Basidiomycota</taxon>
        <taxon>Ustilaginomycotina</taxon>
        <taxon>Exobasidiomycetes</taxon>
        <taxon>Tilletiales</taxon>
        <taxon>Tilletiaceae</taxon>
        <taxon>Tilletia</taxon>
    </lineage>
</organism>
<protein>
    <recommendedName>
        <fullName evidence="1">Retrotransposon gag domain-containing protein</fullName>
    </recommendedName>
</protein>
<accession>A0A8X7SUG9</accession>
<evidence type="ECO:0000259" key="1">
    <source>
        <dbReference type="Pfam" id="PF03732"/>
    </source>
</evidence>
<proteinExistence type="predicted"/>
<dbReference type="Pfam" id="PF03732">
    <property type="entry name" value="Retrotrans_gag"/>
    <property type="match status" value="1"/>
</dbReference>
<comment type="caution">
    <text evidence="2">The sequence shown here is derived from an EMBL/GenBank/DDBJ whole genome shotgun (WGS) entry which is preliminary data.</text>
</comment>
<dbReference type="Proteomes" id="UP000077684">
    <property type="component" value="Unassembled WGS sequence"/>
</dbReference>
<name>A0A8X7SUG9_9BASI</name>
<sequence>MIFPRFLRYLFTPFQIFVLPQEGGSSGMASASNNSSAQTIYDAASPEAQALFDSLKAQLDLARAAADQTPVLNVKAPKLPDPRTFDGGRNTRALSNYLYDVKQHFKVDPSKYSTEVLRIIFAASFLKDTARTWYQTLDESPTGPPWSTFIDFQDELNANFSEIDPLEHWLVKWDSLQQKSSVSAYLSDFTAIASHLDLTDQIKVHHFKRGLKNDVLDQLALLPQPSDFDGLVKLANQIDA</sequence>
<dbReference type="InterPro" id="IPR005162">
    <property type="entry name" value="Retrotrans_gag_dom"/>
</dbReference>
<dbReference type="AlphaFoldDB" id="A0A8X7SUG9"/>
<keyword evidence="3" id="KW-1185">Reference proteome</keyword>
<gene>
    <name evidence="2" type="ORF">A4X06_0g7008</name>
</gene>
<feature type="domain" description="Retrotransposon gag" evidence="1">
    <location>
        <begin position="121"/>
        <end position="212"/>
    </location>
</feature>
<evidence type="ECO:0000313" key="3">
    <source>
        <dbReference type="Proteomes" id="UP000077684"/>
    </source>
</evidence>
<dbReference type="EMBL" id="LWDE02001124">
    <property type="protein sequence ID" value="KAE8242332.1"/>
    <property type="molecule type" value="Genomic_DNA"/>
</dbReference>
<evidence type="ECO:0000313" key="2">
    <source>
        <dbReference type="EMBL" id="KAE8242332.1"/>
    </source>
</evidence>
<reference evidence="2" key="2">
    <citation type="journal article" date="2019" name="IMA Fungus">
        <title>Genome sequencing and comparison of five Tilletia species to identify candidate genes for the detection of regulated species infecting wheat.</title>
        <authorList>
            <person name="Nguyen H.D.T."/>
            <person name="Sultana T."/>
            <person name="Kesanakurti P."/>
            <person name="Hambleton S."/>
        </authorList>
    </citation>
    <scope>NUCLEOTIDE SEQUENCE</scope>
    <source>
        <strain evidence="2">DAOMC 236426</strain>
    </source>
</reference>